<dbReference type="PANTHER" id="PTHR33498:SF1">
    <property type="entry name" value="TRANSPOSASE FOR INSERTION SEQUENCE ELEMENT IS1557"/>
    <property type="match status" value="1"/>
</dbReference>
<feature type="domain" description="Transposase IS204/IS1001/IS1096/IS1165 DDE" evidence="1">
    <location>
        <begin position="160"/>
        <end position="394"/>
    </location>
</feature>
<dbReference type="InterPro" id="IPR032877">
    <property type="entry name" value="Transposase_HTH"/>
</dbReference>
<organism evidence="3 4">
    <name type="scientific">Petrimonas mucosa</name>
    <dbReference type="NCBI Taxonomy" id="1642646"/>
    <lineage>
        <taxon>Bacteria</taxon>
        <taxon>Pseudomonadati</taxon>
        <taxon>Bacteroidota</taxon>
        <taxon>Bacteroidia</taxon>
        <taxon>Bacteroidales</taxon>
        <taxon>Dysgonomonadaceae</taxon>
        <taxon>Petrimonas</taxon>
    </lineage>
</organism>
<proteinExistence type="predicted"/>
<dbReference type="Pfam" id="PF13542">
    <property type="entry name" value="HTH_Tnp_ISL3"/>
    <property type="match status" value="1"/>
</dbReference>
<keyword evidence="4" id="KW-1185">Reference proteome</keyword>
<dbReference type="EMBL" id="LT608328">
    <property type="protein sequence ID" value="SCM59002.1"/>
    <property type="molecule type" value="Genomic_DNA"/>
</dbReference>
<protein>
    <submittedName>
        <fullName evidence="3">Transposase for insertion sequence element IS1001</fullName>
    </submittedName>
</protein>
<sequence length="410" mass="47560">MNSTDIFRIALGLSSPWYVERVEFLDSTSEKGKELHLHLNFERGYKFSDSSGLSTTAYDTVDRVWQHLNFFQHRCYLHARVPRIKSGDGTIHQVQVPWARANSGFTLLFEAYAMLLIESEMPVSKVSECVKATAPRIWRVFNYWIKRALSKDKLDTVTQIGMDETSRKKGHNYVTIFADLDQRRVIHVCEGKDANTVEDFTKALESKGGSKEKIEIVSMDMSPAFISGVKENLPDAQLVFDKFHLVQSLNKTLDEVRIAERKGNDLLKGHKYTVLKKYDNLSSQNKSELDYVLMMYPKLGEAYRLRELFMDVFTIADPQEAKGYLWFWCDMAMDQKIEPYKKFVSMIKSHWSGITAYFDKRVTNGVLEGINSKIQLAKRRARGYRDVHNYINMIYFLSAKLKFDYPLYSL</sequence>
<dbReference type="PANTHER" id="PTHR33498">
    <property type="entry name" value="TRANSPOSASE FOR INSERTION SEQUENCE ELEMENT IS1557"/>
    <property type="match status" value="1"/>
</dbReference>
<evidence type="ECO:0000313" key="3">
    <source>
        <dbReference type="EMBL" id="SCM59002.1"/>
    </source>
</evidence>
<dbReference type="Pfam" id="PF01610">
    <property type="entry name" value="DDE_Tnp_ISL3"/>
    <property type="match status" value="1"/>
</dbReference>
<name>A0A1G4G906_9BACT</name>
<dbReference type="InterPro" id="IPR047951">
    <property type="entry name" value="Transpos_ISL3"/>
</dbReference>
<dbReference type="RefSeq" id="WP_071137366.1">
    <property type="nucleotide sequence ID" value="NZ_LT608328.1"/>
</dbReference>
<dbReference type="AlphaFoldDB" id="A0A1G4G906"/>
<reference evidence="3 4" key="1">
    <citation type="submission" date="2016-08" db="EMBL/GenBank/DDBJ databases">
        <authorList>
            <person name="Seilhamer J.J."/>
        </authorList>
    </citation>
    <scope>NUCLEOTIDE SEQUENCE [LARGE SCALE GENOMIC DNA]</scope>
    <source>
        <strain evidence="3">ING2-E5A</strain>
    </source>
</reference>
<feature type="domain" description="Transposase IS204/IS1001/IS1096/IS1165 helix-turn-helix" evidence="2">
    <location>
        <begin position="94"/>
        <end position="144"/>
    </location>
</feature>
<evidence type="ECO:0000313" key="4">
    <source>
        <dbReference type="Proteomes" id="UP000178485"/>
    </source>
</evidence>
<dbReference type="Proteomes" id="UP000178485">
    <property type="component" value="Chromosome i"/>
</dbReference>
<dbReference type="KEGG" id="pmuc:ING2E5A_2189"/>
<evidence type="ECO:0000259" key="1">
    <source>
        <dbReference type="Pfam" id="PF01610"/>
    </source>
</evidence>
<dbReference type="NCBIfam" id="NF033550">
    <property type="entry name" value="transpos_ISL3"/>
    <property type="match status" value="1"/>
</dbReference>
<accession>A0A1G4G906</accession>
<evidence type="ECO:0000259" key="2">
    <source>
        <dbReference type="Pfam" id="PF13542"/>
    </source>
</evidence>
<dbReference type="InterPro" id="IPR002560">
    <property type="entry name" value="Transposase_DDE"/>
</dbReference>
<gene>
    <name evidence="3" type="primary">tnpA</name>
    <name evidence="3" type="ORF">ING2E5A_2189</name>
</gene>